<feature type="non-terminal residue" evidence="1">
    <location>
        <position position="63"/>
    </location>
</feature>
<dbReference type="Gene3D" id="3.40.50.970">
    <property type="match status" value="1"/>
</dbReference>
<comment type="caution">
    <text evidence="1">The sequence shown here is derived from an EMBL/GenBank/DDBJ whole genome shotgun (WGS) entry which is preliminary data.</text>
</comment>
<protein>
    <submittedName>
        <fullName evidence="1">Ferredoxin oxidoreductase</fullName>
    </submittedName>
</protein>
<organism evidence="1 2">
    <name type="scientific">Syntrophomonas wolfei</name>
    <dbReference type="NCBI Taxonomy" id="863"/>
    <lineage>
        <taxon>Bacteria</taxon>
        <taxon>Bacillati</taxon>
        <taxon>Bacillota</taxon>
        <taxon>Clostridia</taxon>
        <taxon>Eubacteriales</taxon>
        <taxon>Syntrophomonadaceae</taxon>
        <taxon>Syntrophomonas</taxon>
    </lineage>
</organism>
<reference evidence="1 2" key="1">
    <citation type="journal article" date="2018" name="Nat. Biotechnol.">
        <title>A standardized bacterial taxonomy based on genome phylogeny substantially revises the tree of life.</title>
        <authorList>
            <person name="Parks D.H."/>
            <person name="Chuvochina M."/>
            <person name="Waite D.W."/>
            <person name="Rinke C."/>
            <person name="Skarshewski A."/>
            <person name="Chaumeil P.A."/>
            <person name="Hugenholtz P."/>
        </authorList>
    </citation>
    <scope>NUCLEOTIDE SEQUENCE [LARGE SCALE GENOMIC DNA]</scope>
    <source>
        <strain evidence="1">UBA10948</strain>
    </source>
</reference>
<name>A0A354YYI7_9FIRM</name>
<dbReference type="InterPro" id="IPR029061">
    <property type="entry name" value="THDP-binding"/>
</dbReference>
<gene>
    <name evidence="1" type="ORF">DDZ44_07595</name>
</gene>
<sequence length="63" mass="6967">TRLPLFAVIQQRGGPSSGTVVYSQQEVTLTTYGGNGEGHRIVYSTATHQEIYDYTIKGFNTAW</sequence>
<proteinExistence type="predicted"/>
<dbReference type="AlphaFoldDB" id="A0A354YYI7"/>
<dbReference type="Proteomes" id="UP000263273">
    <property type="component" value="Unassembled WGS sequence"/>
</dbReference>
<evidence type="ECO:0000313" key="1">
    <source>
        <dbReference type="EMBL" id="HBK53781.1"/>
    </source>
</evidence>
<evidence type="ECO:0000313" key="2">
    <source>
        <dbReference type="Proteomes" id="UP000263273"/>
    </source>
</evidence>
<dbReference type="SUPFAM" id="SSF52518">
    <property type="entry name" value="Thiamin diphosphate-binding fold (THDP-binding)"/>
    <property type="match status" value="1"/>
</dbReference>
<dbReference type="EMBL" id="DNZF01000166">
    <property type="protein sequence ID" value="HBK53781.1"/>
    <property type="molecule type" value="Genomic_DNA"/>
</dbReference>
<accession>A0A354YYI7</accession>
<feature type="non-terminal residue" evidence="1">
    <location>
        <position position="1"/>
    </location>
</feature>